<evidence type="ECO:0000313" key="3">
    <source>
        <dbReference type="Proteomes" id="UP000064967"/>
    </source>
</evidence>
<proteinExistence type="predicted"/>
<dbReference type="EMBL" id="CP012333">
    <property type="protein sequence ID" value="AKV02996.1"/>
    <property type="molecule type" value="Genomic_DNA"/>
</dbReference>
<feature type="region of interest" description="Disordered" evidence="1">
    <location>
        <begin position="57"/>
        <end position="127"/>
    </location>
</feature>
<sequence>MTMTRSAEQSTPRATRTWLAMASRSERTPAASPPWSPARVSRRAWRATMRLHASCGNASNAGTWARNGRGVGGMTSGKGELSSDRPKVERLAAGMPPRARGFGDVTSNHASGRSFATNVPEPSRLVR</sequence>
<evidence type="ECO:0000313" key="2">
    <source>
        <dbReference type="EMBL" id="AKV02996.1"/>
    </source>
</evidence>
<feature type="compositionally biased region" description="Polar residues" evidence="1">
    <location>
        <begin position="105"/>
        <end position="117"/>
    </location>
</feature>
<feature type="compositionally biased region" description="Polar residues" evidence="1">
    <location>
        <begin position="1"/>
        <end position="14"/>
    </location>
</feature>
<feature type="region of interest" description="Disordered" evidence="1">
    <location>
        <begin position="1"/>
        <end position="39"/>
    </location>
</feature>
<organism evidence="2 3">
    <name type="scientific">Labilithrix luteola</name>
    <dbReference type="NCBI Taxonomy" id="1391654"/>
    <lineage>
        <taxon>Bacteria</taxon>
        <taxon>Pseudomonadati</taxon>
        <taxon>Myxococcota</taxon>
        <taxon>Polyangia</taxon>
        <taxon>Polyangiales</taxon>
        <taxon>Labilitrichaceae</taxon>
        <taxon>Labilithrix</taxon>
    </lineage>
</organism>
<protein>
    <submittedName>
        <fullName evidence="2">Uncharacterized protein</fullName>
    </submittedName>
</protein>
<dbReference type="AlphaFoldDB" id="A0A0K1QB31"/>
<reference evidence="2 3" key="1">
    <citation type="submission" date="2015-08" db="EMBL/GenBank/DDBJ databases">
        <authorList>
            <person name="Babu N.S."/>
            <person name="Beckwith C.J."/>
            <person name="Beseler K.G."/>
            <person name="Brison A."/>
            <person name="Carone J.V."/>
            <person name="Caskin T.P."/>
            <person name="Diamond M."/>
            <person name="Durham M.E."/>
            <person name="Foxe J.M."/>
            <person name="Go M."/>
            <person name="Henderson B.A."/>
            <person name="Jones I.B."/>
            <person name="McGettigan J.A."/>
            <person name="Micheletti S.J."/>
            <person name="Nasrallah M.E."/>
            <person name="Ortiz D."/>
            <person name="Piller C.R."/>
            <person name="Privatt S.R."/>
            <person name="Schneider S.L."/>
            <person name="Sharp S."/>
            <person name="Smith T.C."/>
            <person name="Stanton J.D."/>
            <person name="Ullery H.E."/>
            <person name="Wilson R.J."/>
            <person name="Serrano M.G."/>
            <person name="Buck G."/>
            <person name="Lee V."/>
            <person name="Wang Y."/>
            <person name="Carvalho R."/>
            <person name="Voegtly L."/>
            <person name="Shi R."/>
            <person name="Duckworth R."/>
            <person name="Johnson A."/>
            <person name="Loviza R."/>
            <person name="Walstead R."/>
            <person name="Shah Z."/>
            <person name="Kiflezghi M."/>
            <person name="Wade K."/>
            <person name="Ball S.L."/>
            <person name="Bradley K.W."/>
            <person name="Asai D.J."/>
            <person name="Bowman C.A."/>
            <person name="Russell D.A."/>
            <person name="Pope W.H."/>
            <person name="Jacobs-Sera D."/>
            <person name="Hendrix R.W."/>
            <person name="Hatfull G.F."/>
        </authorList>
    </citation>
    <scope>NUCLEOTIDE SEQUENCE [LARGE SCALE GENOMIC DNA]</scope>
    <source>
        <strain evidence="2 3">DSM 27648</strain>
    </source>
</reference>
<gene>
    <name evidence="2" type="ORF">AKJ09_09659</name>
</gene>
<dbReference type="STRING" id="1391654.AKJ09_09659"/>
<feature type="compositionally biased region" description="Basic and acidic residues" evidence="1">
    <location>
        <begin position="81"/>
        <end position="90"/>
    </location>
</feature>
<name>A0A0K1QB31_9BACT</name>
<dbReference type="KEGG" id="llu:AKJ09_09659"/>
<evidence type="ECO:0000256" key="1">
    <source>
        <dbReference type="SAM" id="MobiDB-lite"/>
    </source>
</evidence>
<keyword evidence="3" id="KW-1185">Reference proteome</keyword>
<accession>A0A0K1QB31</accession>
<dbReference type="Proteomes" id="UP000064967">
    <property type="component" value="Chromosome"/>
</dbReference>